<feature type="domain" description="DUF58" evidence="2">
    <location>
        <begin position="210"/>
        <end position="292"/>
    </location>
</feature>
<feature type="transmembrane region" description="Helical" evidence="1">
    <location>
        <begin position="20"/>
        <end position="42"/>
    </location>
</feature>
<dbReference type="STRING" id="158787.BSCA_0681"/>
<dbReference type="eggNOG" id="COG1721">
    <property type="taxonomic scope" value="Bacteria"/>
</dbReference>
<reference evidence="3 4" key="1">
    <citation type="submission" date="2014-03" db="EMBL/GenBank/DDBJ databases">
        <title>Genomics of Bifidobacteria.</title>
        <authorList>
            <person name="Ventura M."/>
            <person name="Milani C."/>
            <person name="Lugli G.A."/>
        </authorList>
    </citation>
    <scope>NUCLEOTIDE SEQUENCE [LARGE SCALE GENOMIC DNA]</scope>
    <source>
        <strain evidence="3 4">LMG 21589</strain>
    </source>
</reference>
<evidence type="ECO:0000313" key="4">
    <source>
        <dbReference type="Proteomes" id="UP000029033"/>
    </source>
</evidence>
<dbReference type="OrthoDB" id="9812729at2"/>
<accession>A0A087DGI4</accession>
<organism evidence="3 4">
    <name type="scientific">Bifidobacterium scardovii</name>
    <dbReference type="NCBI Taxonomy" id="158787"/>
    <lineage>
        <taxon>Bacteria</taxon>
        <taxon>Bacillati</taxon>
        <taxon>Actinomycetota</taxon>
        <taxon>Actinomycetes</taxon>
        <taxon>Bifidobacteriales</taxon>
        <taxon>Bifidobacteriaceae</taxon>
        <taxon>Bifidobacterium</taxon>
    </lineage>
</organism>
<gene>
    <name evidence="3" type="ORF">BSCA_0681</name>
</gene>
<dbReference type="Proteomes" id="UP000029033">
    <property type="component" value="Unassembled WGS sequence"/>
</dbReference>
<keyword evidence="1" id="KW-1133">Transmembrane helix</keyword>
<dbReference type="GeneID" id="85166503"/>
<dbReference type="PANTHER" id="PTHR34351:SF1">
    <property type="entry name" value="SLR1927 PROTEIN"/>
    <property type="match status" value="1"/>
</dbReference>
<dbReference type="AlphaFoldDB" id="A0A087DGI4"/>
<name>A0A087DGI4_9BIFI</name>
<proteinExistence type="predicted"/>
<keyword evidence="1" id="KW-0472">Membrane</keyword>
<evidence type="ECO:0000259" key="2">
    <source>
        <dbReference type="Pfam" id="PF01882"/>
    </source>
</evidence>
<protein>
    <recommendedName>
        <fullName evidence="2">DUF58 domain-containing protein</fullName>
    </recommendedName>
</protein>
<keyword evidence="1" id="KW-0812">Transmembrane</keyword>
<keyword evidence="4" id="KW-1185">Reference proteome</keyword>
<dbReference type="PANTHER" id="PTHR34351">
    <property type="entry name" value="SLR1927 PROTEIN-RELATED"/>
    <property type="match status" value="1"/>
</dbReference>
<sequence>MLGSFLMHAARRGIARANGFGVSPLGWIAAVTGSLCLVLFPMTQWHELLAAGIVMATLLVTAAILARGDAGVTASVETPRRRIGVGERTFFAITVRNPGPARSGGATIEVPVGGVPQRLAVPRLAPGGETRLTVELLARARAVLSIGPVTVRAGDALGMIRRERPLTGRTTICIHPATIRLDALEAGVARDPDGLPNGTAVDDDLDVQGLREYVPGDDLRRVHWLNSSKTGTLMVRQYEATHRTDISLAVDVDPAAHASEAEFELAVSVYASLGVRYLAEGRRLSVHAGSRHTVPKRIPAFLDECSAIVPNGDGGQAFPSAVRHDSRASFRCLVVGSLRPLDWITRMAMPPSRSAGCLVLRIDEHAERTVHHGTGFTLVTVGALADLPIVMGALP</sequence>
<dbReference type="Pfam" id="PF01882">
    <property type="entry name" value="DUF58"/>
    <property type="match status" value="1"/>
</dbReference>
<dbReference type="RefSeq" id="WP_051923166.1">
    <property type="nucleotide sequence ID" value="NZ_CAUPKV010000005.1"/>
</dbReference>
<feature type="transmembrane region" description="Helical" evidence="1">
    <location>
        <begin position="48"/>
        <end position="66"/>
    </location>
</feature>
<evidence type="ECO:0000256" key="1">
    <source>
        <dbReference type="SAM" id="Phobius"/>
    </source>
</evidence>
<dbReference type="EMBL" id="JGZO01000006">
    <property type="protein sequence ID" value="KFI94634.1"/>
    <property type="molecule type" value="Genomic_DNA"/>
</dbReference>
<dbReference type="InterPro" id="IPR002881">
    <property type="entry name" value="DUF58"/>
</dbReference>
<comment type="caution">
    <text evidence="3">The sequence shown here is derived from an EMBL/GenBank/DDBJ whole genome shotgun (WGS) entry which is preliminary data.</text>
</comment>
<evidence type="ECO:0000313" key="3">
    <source>
        <dbReference type="EMBL" id="KFI94634.1"/>
    </source>
</evidence>